<dbReference type="OrthoDB" id="3525487at2759"/>
<reference evidence="3 4" key="1">
    <citation type="submission" date="2016-03" db="EMBL/GenBank/DDBJ databases">
        <authorList>
            <person name="Ploux O."/>
        </authorList>
    </citation>
    <scope>NUCLEOTIDE SEQUENCE [LARGE SCALE GENOMIC DNA]</scope>
    <source>
        <strain evidence="3 4">UAMH 11012</strain>
    </source>
</reference>
<dbReference type="AlphaFoldDB" id="A0A1L7X0A1"/>
<keyword evidence="2" id="KW-0812">Transmembrane</keyword>
<protein>
    <submittedName>
        <fullName evidence="3">Uncharacterized protein</fullName>
    </submittedName>
</protein>
<proteinExistence type="predicted"/>
<evidence type="ECO:0000313" key="3">
    <source>
        <dbReference type="EMBL" id="CZR58442.1"/>
    </source>
</evidence>
<dbReference type="EMBL" id="FJOG01000012">
    <property type="protein sequence ID" value="CZR58442.1"/>
    <property type="molecule type" value="Genomic_DNA"/>
</dbReference>
<keyword evidence="2" id="KW-0472">Membrane</keyword>
<keyword evidence="2" id="KW-1133">Transmembrane helix</keyword>
<feature type="compositionally biased region" description="Basic and acidic residues" evidence="1">
    <location>
        <begin position="114"/>
        <end position="144"/>
    </location>
</feature>
<accession>A0A1L7X0A1</accession>
<organism evidence="3 4">
    <name type="scientific">Phialocephala subalpina</name>
    <dbReference type="NCBI Taxonomy" id="576137"/>
    <lineage>
        <taxon>Eukaryota</taxon>
        <taxon>Fungi</taxon>
        <taxon>Dikarya</taxon>
        <taxon>Ascomycota</taxon>
        <taxon>Pezizomycotina</taxon>
        <taxon>Leotiomycetes</taxon>
        <taxon>Helotiales</taxon>
        <taxon>Mollisiaceae</taxon>
        <taxon>Phialocephala</taxon>
        <taxon>Phialocephala fortinii species complex</taxon>
    </lineage>
</organism>
<feature type="transmembrane region" description="Helical" evidence="2">
    <location>
        <begin position="21"/>
        <end position="41"/>
    </location>
</feature>
<evidence type="ECO:0000256" key="1">
    <source>
        <dbReference type="SAM" id="MobiDB-lite"/>
    </source>
</evidence>
<keyword evidence="4" id="KW-1185">Reference proteome</keyword>
<evidence type="ECO:0000313" key="4">
    <source>
        <dbReference type="Proteomes" id="UP000184330"/>
    </source>
</evidence>
<evidence type="ECO:0000256" key="2">
    <source>
        <dbReference type="SAM" id="Phobius"/>
    </source>
</evidence>
<name>A0A1L7X0A1_9HELO</name>
<feature type="region of interest" description="Disordered" evidence="1">
    <location>
        <begin position="52"/>
        <end position="144"/>
    </location>
</feature>
<sequence>MFLKDHEQKPTWSSRRAQRCLSLSVIFIIILIFGLSTHSSWPKKGTELKLSTIRPYTYGSTPEAGRPSLPFEDNPTRKSTEDPFFDVPYYGEDYDPSQDSDKQEQAPQVPVPGEKQEMKRDVVERGVDEREEMERREGRLIGLH</sequence>
<dbReference type="Proteomes" id="UP000184330">
    <property type="component" value="Unassembled WGS sequence"/>
</dbReference>
<gene>
    <name evidence="3" type="ORF">PAC_08334</name>
</gene>